<evidence type="ECO:0000256" key="1">
    <source>
        <dbReference type="ARBA" id="ARBA00005375"/>
    </source>
</evidence>
<dbReference type="Pfam" id="PF00328">
    <property type="entry name" value="His_Phos_2"/>
    <property type="match status" value="1"/>
</dbReference>
<feature type="chain" id="PRO_5012104660" description="3-phytase" evidence="3">
    <location>
        <begin position="25"/>
        <end position="484"/>
    </location>
</feature>
<keyword evidence="3" id="KW-0732">Signal</keyword>
<proteinExistence type="inferred from homology"/>
<evidence type="ECO:0008006" key="6">
    <source>
        <dbReference type="Google" id="ProtNLM"/>
    </source>
</evidence>
<keyword evidence="2" id="KW-0812">Transmembrane</keyword>
<accession>A0A232M0U1</accession>
<dbReference type="OrthoDB" id="258392at2759"/>
<evidence type="ECO:0000256" key="2">
    <source>
        <dbReference type="SAM" id="Phobius"/>
    </source>
</evidence>
<sequence>MKSIMRNLLCQVLALLSFGSLALTQETILGAFIFHRHGDRTSKSWPPARLTDLGATEVYESGTFYRNRYINGSSPINGIQKDIAKLSQLNIQAPVDIALQPSAIAWLQGLYPPVGTALGTQTLRNGTKVEAPLDGYQLIPVNLVTSPVSTSTNTENSVWLQGSSGCANAITSSNNYFLSQDYLNTKARTDAFYQGIYPVINGSFTSAYTSYKNAYAVYDLIHVATINNATINSSNLLTPDTLFQLQTLANKHEFNLAYNSSDPIRAIAGSTLAAQILQQLNVTLTSQSAPRLSVQFGTYAAALSFFGLTQLPSVSENFTGIEDYASSMAFELITTSPVSSNSSPSPDDVSVRFTFSNGSAAEYGLTAYPLFGLGQTVLPWKTFAENMGKIAIGDGATWCQACGNTTGTCANLTGTISSSNSNSTPSSSGSGISTAVGGVIGAMVTLAVVLGLEALILFVGGLRIVNKKRVATSVGSQSLNSEKA</sequence>
<evidence type="ECO:0000313" key="4">
    <source>
        <dbReference type="EMBL" id="OXV09717.1"/>
    </source>
</evidence>
<feature type="transmembrane region" description="Helical" evidence="2">
    <location>
        <begin position="435"/>
        <end position="459"/>
    </location>
</feature>
<comment type="similarity">
    <text evidence="1">Belongs to the histidine acid phosphatase family.</text>
</comment>
<gene>
    <name evidence="4" type="ORF">Egran_02520</name>
</gene>
<comment type="caution">
    <text evidence="4">The sequence shown here is derived from an EMBL/GenBank/DDBJ whole genome shotgun (WGS) entry which is preliminary data.</text>
</comment>
<dbReference type="PANTHER" id="PTHR11567">
    <property type="entry name" value="ACID PHOSPHATASE-RELATED"/>
    <property type="match status" value="1"/>
</dbReference>
<dbReference type="GO" id="GO:0016791">
    <property type="term" value="F:phosphatase activity"/>
    <property type="evidence" value="ECO:0007669"/>
    <property type="project" value="TreeGrafter"/>
</dbReference>
<dbReference type="Proteomes" id="UP000243515">
    <property type="component" value="Unassembled WGS sequence"/>
</dbReference>
<name>A0A232M0U1_9EURO</name>
<dbReference type="SUPFAM" id="SSF53254">
    <property type="entry name" value="Phosphoglycerate mutase-like"/>
    <property type="match status" value="1"/>
</dbReference>
<protein>
    <recommendedName>
        <fullName evidence="6">3-phytase</fullName>
    </recommendedName>
</protein>
<dbReference type="InterPro" id="IPR050645">
    <property type="entry name" value="Histidine_acid_phosphatase"/>
</dbReference>
<keyword evidence="2" id="KW-1133">Transmembrane helix</keyword>
<keyword evidence="2" id="KW-0472">Membrane</keyword>
<dbReference type="AlphaFoldDB" id="A0A232M0U1"/>
<reference evidence="4 5" key="1">
    <citation type="journal article" date="2015" name="Environ. Microbiol.">
        <title>Metagenome sequence of Elaphomyces granulatus from sporocarp tissue reveals Ascomycota ectomycorrhizal fingerprints of genome expansion and a Proteobacteria-rich microbiome.</title>
        <authorList>
            <person name="Quandt C.A."/>
            <person name="Kohler A."/>
            <person name="Hesse C.N."/>
            <person name="Sharpton T.J."/>
            <person name="Martin F."/>
            <person name="Spatafora J.W."/>
        </authorList>
    </citation>
    <scope>NUCLEOTIDE SEQUENCE [LARGE SCALE GENOMIC DNA]</scope>
    <source>
        <strain evidence="4 5">OSC145934</strain>
    </source>
</reference>
<keyword evidence="5" id="KW-1185">Reference proteome</keyword>
<organism evidence="4 5">
    <name type="scientific">Elaphomyces granulatus</name>
    <dbReference type="NCBI Taxonomy" id="519963"/>
    <lineage>
        <taxon>Eukaryota</taxon>
        <taxon>Fungi</taxon>
        <taxon>Dikarya</taxon>
        <taxon>Ascomycota</taxon>
        <taxon>Pezizomycotina</taxon>
        <taxon>Eurotiomycetes</taxon>
        <taxon>Eurotiomycetidae</taxon>
        <taxon>Eurotiales</taxon>
        <taxon>Elaphomycetaceae</taxon>
        <taxon>Elaphomyces</taxon>
    </lineage>
</organism>
<evidence type="ECO:0000313" key="5">
    <source>
        <dbReference type="Proteomes" id="UP000243515"/>
    </source>
</evidence>
<dbReference type="Gene3D" id="3.40.50.1240">
    <property type="entry name" value="Phosphoglycerate mutase-like"/>
    <property type="match status" value="1"/>
</dbReference>
<dbReference type="InterPro" id="IPR029033">
    <property type="entry name" value="His_PPase_superfam"/>
</dbReference>
<dbReference type="EMBL" id="NPHW01003375">
    <property type="protein sequence ID" value="OXV09717.1"/>
    <property type="molecule type" value="Genomic_DNA"/>
</dbReference>
<evidence type="ECO:0000256" key="3">
    <source>
        <dbReference type="SAM" id="SignalP"/>
    </source>
</evidence>
<dbReference type="PANTHER" id="PTHR11567:SF142">
    <property type="entry name" value="PHOSPHOGLYCERATE MUTASE-LIKE PROTEIN"/>
    <property type="match status" value="1"/>
</dbReference>
<dbReference type="InterPro" id="IPR000560">
    <property type="entry name" value="His_Pase_clade-2"/>
</dbReference>
<feature type="signal peptide" evidence="3">
    <location>
        <begin position="1"/>
        <end position="24"/>
    </location>
</feature>